<dbReference type="PANTHER" id="PTHR22916:SF3">
    <property type="entry name" value="UDP-GLCNAC:BETAGAL BETA-1,3-N-ACETYLGLUCOSAMINYLTRANSFERASE-LIKE PROTEIN 1"/>
    <property type="match status" value="1"/>
</dbReference>
<organism evidence="2 3">
    <name type="scientific">Escherichia coli O157:H7 (strain EC869)</name>
    <dbReference type="NCBI Taxonomy" id="478008"/>
    <lineage>
        <taxon>Bacteria</taxon>
        <taxon>Pseudomonadati</taxon>
        <taxon>Pseudomonadota</taxon>
        <taxon>Gammaproteobacteria</taxon>
        <taxon>Enterobacterales</taxon>
        <taxon>Enterobacteriaceae</taxon>
        <taxon>Escherichia</taxon>
    </lineage>
</organism>
<dbReference type="Proteomes" id="UP000004641">
    <property type="component" value="Unassembled WGS sequence"/>
</dbReference>
<keyword evidence="2" id="KW-0808">Transferase</keyword>
<dbReference type="Gene3D" id="3.90.550.10">
    <property type="entry name" value="Spore Coat Polysaccharide Biosynthesis Protein SpsA, Chain A"/>
    <property type="match status" value="1"/>
</dbReference>
<dbReference type="BioCyc" id="ECOL478008-HMP:G76-483499-MONOMER"/>
<dbReference type="AlphaFoldDB" id="A0A0H3PLG6"/>
<proteinExistence type="predicted"/>
<dbReference type="PANTHER" id="PTHR22916">
    <property type="entry name" value="GLYCOSYLTRANSFERASE"/>
    <property type="match status" value="1"/>
</dbReference>
<dbReference type="InterPro" id="IPR029044">
    <property type="entry name" value="Nucleotide-diphossugar_trans"/>
</dbReference>
<evidence type="ECO:0000259" key="1">
    <source>
        <dbReference type="Pfam" id="PF00535"/>
    </source>
</evidence>
<reference evidence="2 3" key="1">
    <citation type="journal article" date="2011" name="Appl. Environ. Microbiol.">
        <title>Genome signatures of Escherichia coli O157:H7 isolates from the bovine host reservoir.</title>
        <authorList>
            <person name="Eppinger M."/>
            <person name="Mammel M.K."/>
            <person name="Leclerc J.E."/>
            <person name="Ravel J."/>
            <person name="Cebula T.A."/>
        </authorList>
    </citation>
    <scope>NUCLEOTIDE SEQUENCE [LARGE SCALE GENOMIC DNA]</scope>
    <source>
        <strain evidence="2 3">EC869</strain>
    </source>
</reference>
<dbReference type="SUPFAM" id="SSF53448">
    <property type="entry name" value="Nucleotide-diphospho-sugar transferases"/>
    <property type="match status" value="1"/>
</dbReference>
<dbReference type="EMBL" id="ABHU01000016">
    <property type="protein sequence ID" value="EDU89935.1"/>
    <property type="molecule type" value="Genomic_DNA"/>
</dbReference>
<comment type="caution">
    <text evidence="2">The sequence shown here is derived from an EMBL/GenBank/DDBJ whole genome shotgun (WGS) entry which is preliminary data.</text>
</comment>
<evidence type="ECO:0000313" key="3">
    <source>
        <dbReference type="Proteomes" id="UP000004641"/>
    </source>
</evidence>
<protein>
    <submittedName>
        <fullName evidence="2">Glycosyl transferase</fullName>
    </submittedName>
</protein>
<dbReference type="InterPro" id="IPR001173">
    <property type="entry name" value="Glyco_trans_2-like"/>
</dbReference>
<feature type="domain" description="Glycosyltransferase 2-like" evidence="1">
    <location>
        <begin position="7"/>
        <end position="145"/>
    </location>
</feature>
<gene>
    <name evidence="2" type="ORF">ECH7EC869_3193</name>
</gene>
<sequence>MNKETVSIIMPVYNGAKTIISSVESIIHQSYQDFVLYIIDDCSTDDTFSLINSRYKNNQKIRILRNKTNLGVAESRNYGIEMATGKYISFCDADDLWHEKKLERQIEVLNNECVDVVCSNYYVIDNKRNIVGEVNAPHVINYRKMLMKNYIGNLTGIYNANKLGKFYQKKIGHEDYLMWLEIINKTNGAICIQDNLAYYMRSNNSLSGNKIKAAKWTWSIYREHLHLSFPKTLYYFLLYASNGVMKKITHSLLRRKETKK</sequence>
<accession>A0A0H3PLG6</accession>
<dbReference type="RefSeq" id="WP_001031644.1">
    <property type="nucleotide sequence ID" value="NZ_ABHU01000016.1"/>
</dbReference>
<evidence type="ECO:0000313" key="2">
    <source>
        <dbReference type="EMBL" id="EDU89935.1"/>
    </source>
</evidence>
<dbReference type="Pfam" id="PF00535">
    <property type="entry name" value="Glycos_transf_2"/>
    <property type="match status" value="1"/>
</dbReference>
<name>A0A0H3PLG6_ECO5C</name>
<dbReference type="GO" id="GO:0016758">
    <property type="term" value="F:hexosyltransferase activity"/>
    <property type="evidence" value="ECO:0007669"/>
    <property type="project" value="UniProtKB-ARBA"/>
</dbReference>